<dbReference type="GeneID" id="36287755"/>
<dbReference type="AlphaFoldDB" id="A0A177A5Y2"/>
<dbReference type="RefSeq" id="XP_024322846.1">
    <property type="nucleotide sequence ID" value="XM_024468313.1"/>
</dbReference>
<name>A0A177A5Y2_9PEZI</name>
<dbReference type="EMBL" id="KV441400">
    <property type="protein sequence ID" value="OAF57558.1"/>
    <property type="molecule type" value="Genomic_DNA"/>
</dbReference>
<evidence type="ECO:0000313" key="1">
    <source>
        <dbReference type="EMBL" id="OAF57558.1"/>
    </source>
</evidence>
<dbReference type="OrthoDB" id="3549294at2759"/>
<sequence>MLPFYNFRKLTATLPVPILLRRDHPKQAHDAFIQYSRRISQLITISISPRSIGSSLWSIFWESGVACNVVSAWLFSIYDVIRPVLKSRNTELLIKMFMIYRPRQAPFRIGVLWLGPLDWVGMIESYLTTLEEQPKFTRASQPDSVSAAWLGCRQSFLDEVGLGCYEENGMRMLSNSDLARLRFNYRYIANAEELPYGWQPFGSTSAKEIEPELHQYLDLWRAREYHSWVWILGDEKQCFHSGVIDNAQVQEKPDIKHSDNKTMTKLPPIISRPSIEATYRVLAWASRDSCGGRINLPTHPWLID</sequence>
<dbReference type="VEuPathDB" id="FungiDB:GMDG_01389"/>
<proteinExistence type="predicted"/>
<protein>
    <submittedName>
        <fullName evidence="1">Uncharacterized protein</fullName>
    </submittedName>
</protein>
<reference evidence="1" key="1">
    <citation type="submission" date="2016-03" db="EMBL/GenBank/DDBJ databases">
        <title>Updated assembly of Pseudogymnoascus destructans, the fungus causing white-nose syndrome of bats.</title>
        <authorList>
            <person name="Palmer J.M."/>
            <person name="Drees K.P."/>
            <person name="Foster J.T."/>
            <person name="Lindner D.L."/>
        </authorList>
    </citation>
    <scope>NUCLEOTIDE SEQUENCE [LARGE SCALE GENOMIC DNA]</scope>
    <source>
        <strain evidence="1">20631-21</strain>
    </source>
</reference>
<dbReference type="Proteomes" id="UP000077154">
    <property type="component" value="Unassembled WGS sequence"/>
</dbReference>
<organism evidence="1">
    <name type="scientific">Pseudogymnoascus destructans</name>
    <dbReference type="NCBI Taxonomy" id="655981"/>
    <lineage>
        <taxon>Eukaryota</taxon>
        <taxon>Fungi</taxon>
        <taxon>Dikarya</taxon>
        <taxon>Ascomycota</taxon>
        <taxon>Pezizomycotina</taxon>
        <taxon>Leotiomycetes</taxon>
        <taxon>Thelebolales</taxon>
        <taxon>Thelebolaceae</taxon>
        <taxon>Pseudogymnoascus</taxon>
    </lineage>
</organism>
<accession>A0A177A5Y2</accession>
<gene>
    <name evidence="1" type="ORF">VC83_04684</name>
</gene>
<dbReference type="eggNOG" id="ENOG502SNSN">
    <property type="taxonomic scope" value="Eukaryota"/>
</dbReference>